<feature type="region of interest" description="Disordered" evidence="5">
    <location>
        <begin position="602"/>
        <end position="700"/>
    </location>
</feature>
<dbReference type="SMART" id="SM00248">
    <property type="entry name" value="ANK"/>
    <property type="match status" value="12"/>
</dbReference>
<feature type="repeat" description="ANK" evidence="3">
    <location>
        <begin position="545"/>
        <end position="577"/>
    </location>
</feature>
<evidence type="ECO:0000256" key="2">
    <source>
        <dbReference type="ARBA" id="ARBA00023043"/>
    </source>
</evidence>
<dbReference type="PROSITE" id="PS50088">
    <property type="entry name" value="ANK_REPEAT"/>
    <property type="match status" value="4"/>
</dbReference>
<feature type="compositionally biased region" description="Acidic residues" evidence="5">
    <location>
        <begin position="691"/>
        <end position="700"/>
    </location>
</feature>
<dbReference type="Proteomes" id="UP000809789">
    <property type="component" value="Unassembled WGS sequence"/>
</dbReference>
<reference evidence="7" key="1">
    <citation type="submission" date="2021-07" db="EMBL/GenBank/DDBJ databases">
        <title>Elsinoe batatas strain:CRI-CJ2 Genome sequencing and assembly.</title>
        <authorList>
            <person name="Huang L."/>
        </authorList>
    </citation>
    <scope>NUCLEOTIDE SEQUENCE</scope>
    <source>
        <strain evidence="7">CRI-CJ2</strain>
    </source>
</reference>
<feature type="repeat" description="ANK" evidence="3">
    <location>
        <begin position="578"/>
        <end position="610"/>
    </location>
</feature>
<organism evidence="7 8">
    <name type="scientific">Elsinoe batatas</name>
    <dbReference type="NCBI Taxonomy" id="2601811"/>
    <lineage>
        <taxon>Eukaryota</taxon>
        <taxon>Fungi</taxon>
        <taxon>Dikarya</taxon>
        <taxon>Ascomycota</taxon>
        <taxon>Pezizomycotina</taxon>
        <taxon>Dothideomycetes</taxon>
        <taxon>Dothideomycetidae</taxon>
        <taxon>Myriangiales</taxon>
        <taxon>Elsinoaceae</taxon>
        <taxon>Elsinoe</taxon>
    </lineage>
</organism>
<evidence type="ECO:0000256" key="5">
    <source>
        <dbReference type="SAM" id="MobiDB-lite"/>
    </source>
</evidence>
<feature type="coiled-coil region" evidence="4">
    <location>
        <begin position="990"/>
        <end position="1040"/>
    </location>
</feature>
<dbReference type="PRINTS" id="PR01415">
    <property type="entry name" value="ANKYRIN"/>
</dbReference>
<dbReference type="Pfam" id="PF12796">
    <property type="entry name" value="Ank_2"/>
    <property type="match status" value="1"/>
</dbReference>
<dbReference type="OrthoDB" id="539213at2759"/>
<dbReference type="InterPro" id="IPR036770">
    <property type="entry name" value="Ankyrin_rpt-contain_sf"/>
</dbReference>
<feature type="compositionally biased region" description="Acidic residues" evidence="5">
    <location>
        <begin position="643"/>
        <end position="666"/>
    </location>
</feature>
<dbReference type="PANTHER" id="PTHR24198:SF165">
    <property type="entry name" value="ANKYRIN REPEAT-CONTAINING PROTEIN-RELATED"/>
    <property type="match status" value="1"/>
</dbReference>
<feature type="region of interest" description="Disordered" evidence="5">
    <location>
        <begin position="954"/>
        <end position="975"/>
    </location>
</feature>
<sequence length="1996" mass="223059">MAAPMSSGARDAGHIALPELPADHSAFIAYLQSNVDTPLLQLLQPYTDYDNVMRKVFAQQPNHDAITRPSVVSLFSKPGEADKIRIKARDTSTESDSQKEQYLLPLEKSDRKPNGSPAVVPTLQQFRKNFSVFSESSLSEMDWSNVVCAGSAVVTCLLPVPKKYTDSKRSMREYYHENIAPASDVDLFLYDLTEEQAVEKIKQIEKCVKDSILTETTTIRTKNAITIASQHPTRHVQIVLRIYKSISEILTGFDVDCSCAAYDGKDVYVSPRAIGAFMTQVNTIDLTRRSPSYENRLSKYSKRGFEVFWPNLERDRVDPTIFERNFGRTIGLARLLVLEKLPSKGERDAYQDQRRRERGRPSINRGWDYSMRGNVKEQHEDEVPEWVDEEQESDYHTFTIPYGPRFGAKKIEKLLYAKDLLLNAEWNKPKDRETNLHRHPAFFGNVEDVITDCCCYCPEPLTSEDEEILAEESKNYVSGPISFMKDDPGRQAIGSFNPITDQDWTEMAYIGNTEQLCQAIVDHDLEHVQNWLKLEDSDPNRRDHTGRTPLQLAVSSSSNEIVQALIDADARMVARMADGKTALHLAAMLGKTEMVGMILRRSEQNEEEEEEKKDALRKASTSKPAKDLPEAATALPEVVSVDKEDDEGFETEDEDDEEFDEDDSDDVGATSDGSYVRVRQKPTASDQTNVPEDDDTEEPDVYDVNVTSWDVPVSALHLAIANGHFDTVRLLVQEHGADLLLPVKLYNSYDKSARAAILPIVLAMCLDRDQAEKMVELLIELGASVAQADMDQVTAFHQAAAMDERILRTILRADASGSKRALRHLAIKGSDWRPSVQGPLQSTIEGNQPECAKILLEAGVEPNISADAFIETMKSKSWSDTDENKKFKKTVTQPVILAVERELPNLAVTLLDAGADVNTLSPGAWEKVLENSHYVYEPVGTLLDRVDKKIEKLQEWKDDEDEPQKPLPLQSDNTYTSGMTHGTYQYWRTLIEVKQERKSYKQRMKTYQDTMKDRKQRKGVVEKQQAIDKLIKEFQSLRQKVVNMGGKTLNSLYPDVKATDDYKPYKYTPPPLKAFELNASYSIRGLTEARKKGYDRLFQACWENDEITVRNLTLVVFDEDQSPLQIAVTDGLSFSPFSIAVLRGHFKLAETILEIAQAQYTKDGENTTRTKYTLNREDSDEYYTEDEDEDPDEVRIHSRLINETFTIDDIGAVQSQVKSKVSPTTMMQWPCPAQDYSELDLTGSSPNAALASVRDALSSLGLSDRTTEDVDDDEKYPNGKPGNLFQLAIHNNDQPLLTWLLDLAEKYTKITAKINDESSSLFVFPQTDFLRAIQLNRTTLTGLVVQRTGAGIPLDALVEKSGIEIKEKPKHYQGLSVYGKKRADWAAQAGGVTTYKPIDNSHPPLLEASRLGSLESVEYFLSDAATRHYQEFAEKHSHDKRLQTLAEAQGGLQAALGGWLSARSHLALHCVIMGRRTPDSLRLLSYLMDKLPEQLEARSKDGFTPLLVAFSLNRGDVIEILIRANADQTARDARGRNILHLAVEYYNGQDPEDSDDLRKTFSLIDPRLISSLAIERSSHSPGSLTPFASWLASARVNFPHYASPGSKARSEVEPHMINYLRTILSFTGGAELALVNGAGETPLHTCVRHGHDAFIPILLDANPDFLWREDATGRTPFEVAEDEFLSEVFDNPPAIPGMDSYYYGRRETGVLKEPPEGFLEKGDTRSHAKRVWDVVKQRAEGQGQGKRKLCSLAEANEVAKRLAGRERREEVVVGTEAEDGREDEVGAWWSRAVVWETTSPISETTKPSPPRLPLHPVPIHVFSPPTLSPLITRLASHLHSATQTITFVETATGGLLSSSLLSTPGASKIYRGGLTVYTLESRLAFAGWTQADLDAYRGPTPSVVSGLARNVREKLGADWVLAESGTAGPTGGNARNRTPGYVALAVVGEGGTWTREVETGSKDRVENMLRFAEEGVKFALEVVEGKVKPDGEGEKL</sequence>
<dbReference type="InterPro" id="IPR036653">
    <property type="entry name" value="CinA-like_C"/>
</dbReference>
<feature type="domain" description="CinA C-terminal" evidence="6">
    <location>
        <begin position="1830"/>
        <end position="1981"/>
    </location>
</feature>
<evidence type="ECO:0000259" key="6">
    <source>
        <dbReference type="Pfam" id="PF02464"/>
    </source>
</evidence>
<evidence type="ECO:0000256" key="1">
    <source>
        <dbReference type="ARBA" id="ARBA00022737"/>
    </source>
</evidence>
<gene>
    <name evidence="7" type="ORF">KVT40_005875</name>
</gene>
<dbReference type="Pfam" id="PF02464">
    <property type="entry name" value="CinA"/>
    <property type="match status" value="1"/>
</dbReference>
<accession>A0A8K0L122</accession>
<dbReference type="Pfam" id="PF00023">
    <property type="entry name" value="Ank"/>
    <property type="match status" value="1"/>
</dbReference>
<dbReference type="Pfam" id="PF26128">
    <property type="entry name" value="Gad2"/>
    <property type="match status" value="1"/>
</dbReference>
<evidence type="ECO:0000313" key="8">
    <source>
        <dbReference type="Proteomes" id="UP000809789"/>
    </source>
</evidence>
<proteinExistence type="predicted"/>
<dbReference type="InterPro" id="IPR008136">
    <property type="entry name" value="CinA_C"/>
</dbReference>
<dbReference type="InterPro" id="IPR002110">
    <property type="entry name" value="Ankyrin_rpt"/>
</dbReference>
<feature type="repeat" description="ANK" evidence="3">
    <location>
        <begin position="1501"/>
        <end position="1533"/>
    </location>
</feature>
<dbReference type="PANTHER" id="PTHR24198">
    <property type="entry name" value="ANKYRIN REPEAT AND PROTEIN KINASE DOMAIN-CONTAINING PROTEIN"/>
    <property type="match status" value="1"/>
</dbReference>
<protein>
    <recommendedName>
        <fullName evidence="6">CinA C-terminal domain-containing protein</fullName>
    </recommendedName>
</protein>
<evidence type="ECO:0000256" key="4">
    <source>
        <dbReference type="SAM" id="Coils"/>
    </source>
</evidence>
<dbReference type="SUPFAM" id="SSF48403">
    <property type="entry name" value="Ankyrin repeat"/>
    <property type="match status" value="3"/>
</dbReference>
<comment type="caution">
    <text evidence="7">The sequence shown here is derived from an EMBL/GenBank/DDBJ whole genome shotgun (WGS) entry which is preliminary data.</text>
</comment>
<dbReference type="Gene3D" id="1.25.40.20">
    <property type="entry name" value="Ankyrin repeat-containing domain"/>
    <property type="match status" value="5"/>
</dbReference>
<dbReference type="SUPFAM" id="SSF142433">
    <property type="entry name" value="CinA-like"/>
    <property type="match status" value="1"/>
</dbReference>
<feature type="repeat" description="ANK" evidence="3">
    <location>
        <begin position="1638"/>
        <end position="1670"/>
    </location>
</feature>
<keyword evidence="4" id="KW-0175">Coiled coil</keyword>
<evidence type="ECO:0000313" key="7">
    <source>
        <dbReference type="EMBL" id="KAG8626930.1"/>
    </source>
</evidence>
<keyword evidence="2 3" id="KW-0040">ANK repeat</keyword>
<keyword evidence="1" id="KW-0677">Repeat</keyword>
<dbReference type="EMBL" id="JAESVG020000006">
    <property type="protein sequence ID" value="KAG8626930.1"/>
    <property type="molecule type" value="Genomic_DNA"/>
</dbReference>
<dbReference type="PROSITE" id="PS50297">
    <property type="entry name" value="ANK_REP_REGION"/>
    <property type="match status" value="4"/>
</dbReference>
<name>A0A8K0L122_9PEZI</name>
<keyword evidence="8" id="KW-1185">Reference proteome</keyword>
<dbReference type="Gene3D" id="3.90.950.20">
    <property type="entry name" value="CinA-like"/>
    <property type="match status" value="1"/>
</dbReference>
<evidence type="ECO:0000256" key="3">
    <source>
        <dbReference type="PROSITE-ProRule" id="PRU00023"/>
    </source>
</evidence>